<proteinExistence type="inferred from homology"/>
<organism evidence="2 3">
    <name type="scientific">Streptomyces luteolus</name>
    <dbReference type="NCBI Taxonomy" id="3043615"/>
    <lineage>
        <taxon>Bacteria</taxon>
        <taxon>Bacillati</taxon>
        <taxon>Actinomycetota</taxon>
        <taxon>Actinomycetes</taxon>
        <taxon>Kitasatosporales</taxon>
        <taxon>Streptomycetaceae</taxon>
        <taxon>Streptomyces</taxon>
    </lineage>
</organism>
<dbReference type="Proteomes" id="UP001237105">
    <property type="component" value="Unassembled WGS sequence"/>
</dbReference>
<dbReference type="SUPFAM" id="SSF53067">
    <property type="entry name" value="Actin-like ATPase domain"/>
    <property type="match status" value="1"/>
</dbReference>
<evidence type="ECO:0000313" key="2">
    <source>
        <dbReference type="EMBL" id="MDI3421655.1"/>
    </source>
</evidence>
<evidence type="ECO:0000256" key="1">
    <source>
        <dbReference type="ARBA" id="ARBA00006479"/>
    </source>
</evidence>
<comment type="caution">
    <text evidence="2">The sequence shown here is derived from an EMBL/GenBank/DDBJ whole genome shotgun (WGS) entry which is preliminary data.</text>
</comment>
<dbReference type="PANTHER" id="PTHR18964">
    <property type="entry name" value="ROK (REPRESSOR, ORF, KINASE) FAMILY"/>
    <property type="match status" value="1"/>
</dbReference>
<comment type="similarity">
    <text evidence="1">Belongs to the ROK (NagC/XylR) family.</text>
</comment>
<dbReference type="InterPro" id="IPR043129">
    <property type="entry name" value="ATPase_NBD"/>
</dbReference>
<reference evidence="2 3" key="1">
    <citation type="submission" date="2023-05" db="EMBL/GenBank/DDBJ databases">
        <title>Draft genome sequence of Streptomyces sp. B-S-A12 isolated from a cave soil in Thailand.</title>
        <authorList>
            <person name="Chamroensaksri N."/>
            <person name="Muangham S."/>
        </authorList>
    </citation>
    <scope>NUCLEOTIDE SEQUENCE [LARGE SCALE GENOMIC DNA]</scope>
    <source>
        <strain evidence="2 3">B-S-A12</strain>
    </source>
</reference>
<dbReference type="RefSeq" id="WP_282537518.1">
    <property type="nucleotide sequence ID" value="NZ_JASCIS010000026.1"/>
</dbReference>
<dbReference type="InterPro" id="IPR000600">
    <property type="entry name" value="ROK"/>
</dbReference>
<protein>
    <submittedName>
        <fullName evidence="2">ROK family protein</fullName>
    </submittedName>
</protein>
<name>A0ABT6T214_9ACTN</name>
<dbReference type="Pfam" id="PF00480">
    <property type="entry name" value="ROK"/>
    <property type="match status" value="1"/>
</dbReference>
<keyword evidence="3" id="KW-1185">Reference proteome</keyword>
<gene>
    <name evidence="2" type="ORF">QIT00_24405</name>
</gene>
<dbReference type="PANTHER" id="PTHR18964:SF149">
    <property type="entry name" value="BIFUNCTIONAL UDP-N-ACETYLGLUCOSAMINE 2-EPIMERASE_N-ACETYLMANNOSAMINE KINASE"/>
    <property type="match status" value="1"/>
</dbReference>
<dbReference type="EMBL" id="JASCIS010000026">
    <property type="protein sequence ID" value="MDI3421655.1"/>
    <property type="molecule type" value="Genomic_DNA"/>
</dbReference>
<accession>A0ABT6T214</accession>
<dbReference type="Gene3D" id="3.30.420.40">
    <property type="match status" value="2"/>
</dbReference>
<evidence type="ECO:0000313" key="3">
    <source>
        <dbReference type="Proteomes" id="UP001237105"/>
    </source>
</evidence>
<sequence length="321" mass="32559">MPDRAHACVIALDVGGTGMKGALLDRRMRPLFTLRRPTHRAHGPDAVVGHMAAVLGSLAERAAAMGSTVLRAGVAVPGIVDENQARAVYSATIGWRDLPLGAVLEQRTGIPVTLGHDVRAGGNAERVLGAARGARDVLFVAIGTGVSAAVISDGRPVRGGGFVGELGHLVSDPDGAVCGCGVRGCVETVATAAAIATAFTVRSGRPVEGADEVAALVAQGDPHALSVWNRAVDTLATAFATVSTLLAPELIVVGGGLAEAGDLLLDPIRKRLADRLTFQRRPLLVRAELGDQAGCLGAGLLAWDAVTGVTGIPAGAEVSSP</sequence>